<dbReference type="GO" id="GO:0051920">
    <property type="term" value="F:peroxiredoxin activity"/>
    <property type="evidence" value="ECO:0007669"/>
    <property type="project" value="InterPro"/>
</dbReference>
<evidence type="ECO:0000313" key="3">
    <source>
        <dbReference type="Proteomes" id="UP000277212"/>
    </source>
</evidence>
<dbReference type="PANTHER" id="PTHR33570">
    <property type="entry name" value="4-CARBOXYMUCONOLACTONE DECARBOXYLASE FAMILY PROTEIN"/>
    <property type="match status" value="1"/>
</dbReference>
<reference evidence="2 3" key="1">
    <citation type="submission" date="2017-06" db="EMBL/GenBank/DDBJ databases">
        <title>Comparative genomic analysis of Ambrosia Fusariam Clade fungi.</title>
        <authorList>
            <person name="Stajich J.E."/>
            <person name="Carrillo J."/>
            <person name="Kijimoto T."/>
            <person name="Eskalen A."/>
            <person name="O'Donnell K."/>
            <person name="Kasson M."/>
        </authorList>
    </citation>
    <scope>NUCLEOTIDE SEQUENCE [LARGE SCALE GENOMIC DNA]</scope>
    <source>
        <strain evidence="2">UCR3666</strain>
    </source>
</reference>
<dbReference type="AlphaFoldDB" id="A0A3M2S9J5"/>
<dbReference type="Gene3D" id="1.20.1290.10">
    <property type="entry name" value="AhpD-like"/>
    <property type="match status" value="1"/>
</dbReference>
<keyword evidence="3" id="KW-1185">Reference proteome</keyword>
<dbReference type="SUPFAM" id="SSF69118">
    <property type="entry name" value="AhpD-like"/>
    <property type="match status" value="1"/>
</dbReference>
<dbReference type="OrthoDB" id="104509at2759"/>
<dbReference type="Proteomes" id="UP000277212">
    <property type="component" value="Unassembled WGS sequence"/>
</dbReference>
<name>A0A3M2S9J5_9HYPO</name>
<organism evidence="2 3">
    <name type="scientific">Fusarium kuroshium</name>
    <dbReference type="NCBI Taxonomy" id="2010991"/>
    <lineage>
        <taxon>Eukaryota</taxon>
        <taxon>Fungi</taxon>
        <taxon>Dikarya</taxon>
        <taxon>Ascomycota</taxon>
        <taxon>Pezizomycotina</taxon>
        <taxon>Sordariomycetes</taxon>
        <taxon>Hypocreomycetidae</taxon>
        <taxon>Hypocreales</taxon>
        <taxon>Nectriaceae</taxon>
        <taxon>Fusarium</taxon>
        <taxon>Fusarium solani species complex</taxon>
    </lineage>
</organism>
<dbReference type="STRING" id="2010991.A0A3M2S9J5"/>
<sequence>MENLTEKQLLGVKMMHEFFGQDLFDALKANSRDDLPSKVGAEYIAETCFSSYARPGLSFQQRSLMNIVMLIALNRGPELRIHIRAALNNGLQEEQITEACRHAMVYCGVPAGRDALSVASEIFEERKLANKRAEGAKLS</sequence>
<accession>A0A3M2S9J5</accession>
<dbReference type="InterPro" id="IPR052512">
    <property type="entry name" value="4CMD/NDH-1_regulator"/>
</dbReference>
<comment type="caution">
    <text evidence="2">The sequence shown here is derived from an EMBL/GenBank/DDBJ whole genome shotgun (WGS) entry which is preliminary data.</text>
</comment>
<dbReference type="Pfam" id="PF02627">
    <property type="entry name" value="CMD"/>
    <property type="match status" value="1"/>
</dbReference>
<feature type="domain" description="Carboxymuconolactone decarboxylase-like" evidence="1">
    <location>
        <begin position="42"/>
        <end position="121"/>
    </location>
</feature>
<dbReference type="EMBL" id="NKUJ01000098">
    <property type="protein sequence ID" value="RMJ13892.1"/>
    <property type="molecule type" value="Genomic_DNA"/>
</dbReference>
<proteinExistence type="predicted"/>
<dbReference type="InterPro" id="IPR029032">
    <property type="entry name" value="AhpD-like"/>
</dbReference>
<dbReference type="InterPro" id="IPR003779">
    <property type="entry name" value="CMD-like"/>
</dbReference>
<protein>
    <recommendedName>
        <fullName evidence="1">Carboxymuconolactone decarboxylase-like domain-containing protein</fullName>
    </recommendedName>
</protein>
<evidence type="ECO:0000313" key="2">
    <source>
        <dbReference type="EMBL" id="RMJ13892.1"/>
    </source>
</evidence>
<gene>
    <name evidence="2" type="ORF">CDV36_006448</name>
</gene>
<dbReference type="PANTHER" id="PTHR33570:SF2">
    <property type="entry name" value="CARBOXYMUCONOLACTONE DECARBOXYLASE-LIKE DOMAIN-CONTAINING PROTEIN"/>
    <property type="match status" value="1"/>
</dbReference>
<evidence type="ECO:0000259" key="1">
    <source>
        <dbReference type="Pfam" id="PF02627"/>
    </source>
</evidence>